<reference evidence="3" key="1">
    <citation type="submission" date="2025-08" db="UniProtKB">
        <authorList>
            <consortium name="RefSeq"/>
        </authorList>
    </citation>
    <scope>IDENTIFICATION</scope>
    <source>
        <strain evidence="3">Wakin</strain>
        <tissue evidence="3">Muscle</tissue>
    </source>
</reference>
<dbReference type="InterPro" id="IPR001229">
    <property type="entry name" value="Jacalin-like_lectin_dom"/>
</dbReference>
<proteinExistence type="predicted"/>
<dbReference type="Gene3D" id="2.100.10.30">
    <property type="entry name" value="Jacalin-like lectin domain"/>
    <property type="match status" value="1"/>
</dbReference>
<dbReference type="AlphaFoldDB" id="A0A6P6MZ79"/>
<dbReference type="KEGG" id="caua:113072930"/>
<dbReference type="Pfam" id="PF01419">
    <property type="entry name" value="Jacalin"/>
    <property type="match status" value="1"/>
</dbReference>
<organism evidence="2 3">
    <name type="scientific">Carassius auratus</name>
    <name type="common">Goldfish</name>
    <dbReference type="NCBI Taxonomy" id="7957"/>
    <lineage>
        <taxon>Eukaryota</taxon>
        <taxon>Metazoa</taxon>
        <taxon>Chordata</taxon>
        <taxon>Craniata</taxon>
        <taxon>Vertebrata</taxon>
        <taxon>Euteleostomi</taxon>
        <taxon>Actinopterygii</taxon>
        <taxon>Neopterygii</taxon>
        <taxon>Teleostei</taxon>
        <taxon>Ostariophysi</taxon>
        <taxon>Cypriniformes</taxon>
        <taxon>Cyprinidae</taxon>
        <taxon>Cyprininae</taxon>
        <taxon>Carassius</taxon>
    </lineage>
</organism>
<dbReference type="Proteomes" id="UP000515129">
    <property type="component" value="Unplaced"/>
</dbReference>
<dbReference type="SUPFAM" id="SSF51101">
    <property type="entry name" value="Mannose-binding lectins"/>
    <property type="match status" value="1"/>
</dbReference>
<dbReference type="PROSITE" id="PS51752">
    <property type="entry name" value="JACALIN_LECTIN"/>
    <property type="match status" value="1"/>
</dbReference>
<accession>A0A6P6MZ79</accession>
<gene>
    <name evidence="3" type="primary">LOC113072930</name>
</gene>
<evidence type="ECO:0000313" key="3">
    <source>
        <dbReference type="RefSeq" id="XP_026101594.1"/>
    </source>
</evidence>
<dbReference type="InterPro" id="IPR036404">
    <property type="entry name" value="Jacalin-like_lectin_dom_sf"/>
</dbReference>
<dbReference type="OrthoDB" id="8954335at2759"/>
<dbReference type="GeneID" id="113072930"/>
<keyword evidence="2" id="KW-1185">Reference proteome</keyword>
<feature type="domain" description="Jacalin-type lectin" evidence="1">
    <location>
        <begin position="9"/>
        <end position="149"/>
    </location>
</feature>
<sequence>MANQGRHLCPETMIVGGTGGDDFSFKSASYVTIKKVNVTYRETALTSIQVIFNCGHMIKVGNLTGSQSQEIKFDDYDKITYAKLWPNITGNRCGGFEFVVAKSNGVTTTLSVKCKQLGQPVCLDVKSGKINGITGRSGDEIDALGFYFI</sequence>
<protein>
    <submittedName>
        <fullName evidence="3">Aerolysin-like protein</fullName>
    </submittedName>
</protein>
<dbReference type="RefSeq" id="XP_026101594.1">
    <property type="nucleotide sequence ID" value="XM_026245809.1"/>
</dbReference>
<name>A0A6P6MZ79_CARAU</name>
<evidence type="ECO:0000313" key="2">
    <source>
        <dbReference type="Proteomes" id="UP000515129"/>
    </source>
</evidence>
<evidence type="ECO:0000259" key="1">
    <source>
        <dbReference type="PROSITE" id="PS51752"/>
    </source>
</evidence>